<keyword evidence="3" id="KW-1185">Reference proteome</keyword>
<evidence type="ECO:0000256" key="1">
    <source>
        <dbReference type="SAM" id="MobiDB-lite"/>
    </source>
</evidence>
<comment type="caution">
    <text evidence="2">The sequence shown here is derived from an EMBL/GenBank/DDBJ whole genome shotgun (WGS) entry which is preliminary data.</text>
</comment>
<dbReference type="AlphaFoldDB" id="A0A1R3ISV2"/>
<proteinExistence type="predicted"/>
<feature type="compositionally biased region" description="Basic and acidic residues" evidence="1">
    <location>
        <begin position="11"/>
        <end position="20"/>
    </location>
</feature>
<sequence length="91" mass="10247">MHSFAGAVNGADHEELNKMEQKKFRLNRPNQPGEIKVEGNHMNIMVIVVMAIIGIRNQAMTHNGIRSLNKVDGLMMKTKAKVVARKQSYCK</sequence>
<reference evidence="3" key="1">
    <citation type="submission" date="2013-09" db="EMBL/GenBank/DDBJ databases">
        <title>Corchorus olitorius genome sequencing.</title>
        <authorList>
            <person name="Alam M."/>
            <person name="Haque M.S."/>
            <person name="Islam M.S."/>
            <person name="Emdad E.M."/>
            <person name="Islam M.M."/>
            <person name="Ahmed B."/>
            <person name="Halim A."/>
            <person name="Hossen Q.M.M."/>
            <person name="Hossain M.Z."/>
            <person name="Ahmed R."/>
            <person name="Khan M.M."/>
            <person name="Islam R."/>
            <person name="Rashid M.M."/>
            <person name="Khan S.A."/>
            <person name="Rahman M.S."/>
            <person name="Alam M."/>
            <person name="Yahiya A.S."/>
            <person name="Khan M.S."/>
            <person name="Azam M.S."/>
            <person name="Haque T."/>
            <person name="Lashkar M.Z.H."/>
            <person name="Akhand A.I."/>
            <person name="Morshed G."/>
            <person name="Roy S."/>
            <person name="Uddin K.S."/>
            <person name="Rabeya T."/>
            <person name="Hossain A.S."/>
            <person name="Chowdhury A."/>
            <person name="Snigdha A.R."/>
            <person name="Mortoza M.S."/>
            <person name="Matin S.A."/>
            <person name="Hoque S.M.E."/>
            <person name="Islam M.K."/>
            <person name="Roy D.K."/>
            <person name="Haider R."/>
            <person name="Moosa M.M."/>
            <person name="Elias S.M."/>
            <person name="Hasan A.M."/>
            <person name="Jahan S."/>
            <person name="Shafiuddin M."/>
            <person name="Mahmood N."/>
            <person name="Shommy N.S."/>
        </authorList>
    </citation>
    <scope>NUCLEOTIDE SEQUENCE [LARGE SCALE GENOMIC DNA]</scope>
    <source>
        <strain evidence="3">cv. O-4</strain>
    </source>
</reference>
<gene>
    <name evidence="2" type="ORF">COLO4_21509</name>
</gene>
<evidence type="ECO:0000313" key="3">
    <source>
        <dbReference type="Proteomes" id="UP000187203"/>
    </source>
</evidence>
<feature type="region of interest" description="Disordered" evidence="1">
    <location>
        <begin position="1"/>
        <end position="20"/>
    </location>
</feature>
<name>A0A1R3ISV2_9ROSI</name>
<accession>A0A1R3ISV2</accession>
<dbReference type="Proteomes" id="UP000187203">
    <property type="component" value="Unassembled WGS sequence"/>
</dbReference>
<evidence type="ECO:0000313" key="2">
    <source>
        <dbReference type="EMBL" id="OMO85668.1"/>
    </source>
</evidence>
<protein>
    <submittedName>
        <fullName evidence="2">Uncharacterized protein</fullName>
    </submittedName>
</protein>
<dbReference type="EMBL" id="AWUE01017683">
    <property type="protein sequence ID" value="OMO85668.1"/>
    <property type="molecule type" value="Genomic_DNA"/>
</dbReference>
<organism evidence="2 3">
    <name type="scientific">Corchorus olitorius</name>
    <dbReference type="NCBI Taxonomy" id="93759"/>
    <lineage>
        <taxon>Eukaryota</taxon>
        <taxon>Viridiplantae</taxon>
        <taxon>Streptophyta</taxon>
        <taxon>Embryophyta</taxon>
        <taxon>Tracheophyta</taxon>
        <taxon>Spermatophyta</taxon>
        <taxon>Magnoliopsida</taxon>
        <taxon>eudicotyledons</taxon>
        <taxon>Gunneridae</taxon>
        <taxon>Pentapetalae</taxon>
        <taxon>rosids</taxon>
        <taxon>malvids</taxon>
        <taxon>Malvales</taxon>
        <taxon>Malvaceae</taxon>
        <taxon>Grewioideae</taxon>
        <taxon>Apeibeae</taxon>
        <taxon>Corchorus</taxon>
    </lineage>
</organism>